<proteinExistence type="inferred from homology"/>
<dbReference type="GO" id="GO:0005789">
    <property type="term" value="C:endoplasmic reticulum membrane"/>
    <property type="evidence" value="ECO:0007669"/>
    <property type="project" value="UniProtKB-SubCell"/>
</dbReference>
<dbReference type="InterPro" id="IPR005599">
    <property type="entry name" value="GPI_mannosylTrfase"/>
</dbReference>
<dbReference type="Pfam" id="PF00096">
    <property type="entry name" value="zf-C2H2"/>
    <property type="match status" value="2"/>
</dbReference>
<feature type="transmembrane region" description="Helical" evidence="13">
    <location>
        <begin position="1427"/>
        <end position="1445"/>
    </location>
</feature>
<evidence type="ECO:0000256" key="8">
    <source>
        <dbReference type="ARBA" id="ARBA00022824"/>
    </source>
</evidence>
<dbReference type="InterPro" id="IPR036511">
    <property type="entry name" value="TGT-like_sf"/>
</dbReference>
<feature type="transmembrane region" description="Helical" evidence="13">
    <location>
        <begin position="1492"/>
        <end position="1513"/>
    </location>
</feature>
<protein>
    <recommendedName>
        <fullName evidence="13">Mannosyltransferase</fullName>
        <ecNumber evidence="13">2.4.1.-</ecNumber>
    </recommendedName>
</protein>
<dbReference type="PANTHER" id="PTHR22760">
    <property type="entry name" value="GLYCOSYLTRANSFERASE"/>
    <property type="match status" value="1"/>
</dbReference>
<evidence type="ECO:0000256" key="6">
    <source>
        <dbReference type="ARBA" id="ARBA00022737"/>
    </source>
</evidence>
<dbReference type="GO" id="GO:0000026">
    <property type="term" value="F:alpha-1,2-mannosyltransferase activity"/>
    <property type="evidence" value="ECO:0007669"/>
    <property type="project" value="TreeGrafter"/>
</dbReference>
<comment type="subcellular location">
    <subcellularLocation>
        <location evidence="1 13">Endoplasmic reticulum membrane</location>
        <topology evidence="1 13">Multi-pass membrane protein</topology>
    </subcellularLocation>
</comment>
<evidence type="ECO:0000256" key="14">
    <source>
        <dbReference type="SAM" id="MobiDB-lite"/>
    </source>
</evidence>
<feature type="compositionally biased region" description="Basic residues" evidence="14">
    <location>
        <begin position="703"/>
        <end position="715"/>
    </location>
</feature>
<dbReference type="GO" id="GO:0006506">
    <property type="term" value="P:GPI anchor biosynthetic process"/>
    <property type="evidence" value="ECO:0007669"/>
    <property type="project" value="TreeGrafter"/>
</dbReference>
<dbReference type="SUPFAM" id="SSF51713">
    <property type="entry name" value="tRNA-guanine transglycosylase"/>
    <property type="match status" value="1"/>
</dbReference>
<evidence type="ECO:0000256" key="11">
    <source>
        <dbReference type="ARBA" id="ARBA00023136"/>
    </source>
</evidence>
<evidence type="ECO:0000256" key="10">
    <source>
        <dbReference type="ARBA" id="ARBA00022989"/>
    </source>
</evidence>
<evidence type="ECO:0000256" key="13">
    <source>
        <dbReference type="RuleBase" id="RU363075"/>
    </source>
</evidence>
<feature type="domain" description="C2H2-type" evidence="15">
    <location>
        <begin position="625"/>
        <end position="655"/>
    </location>
</feature>
<organism evidence="16">
    <name type="scientific">Schistosoma mansoni</name>
    <name type="common">Blood fluke</name>
    <dbReference type="NCBI Taxonomy" id="6183"/>
    <lineage>
        <taxon>Eukaryota</taxon>
        <taxon>Metazoa</taxon>
        <taxon>Spiralia</taxon>
        <taxon>Lophotrochozoa</taxon>
        <taxon>Platyhelminthes</taxon>
        <taxon>Trematoda</taxon>
        <taxon>Digenea</taxon>
        <taxon>Strigeidida</taxon>
        <taxon>Schistosomatoidea</taxon>
        <taxon>Schistosomatidae</taxon>
        <taxon>Schistosoma</taxon>
    </lineage>
</organism>
<keyword evidence="6" id="KW-0677">Repeat</keyword>
<evidence type="ECO:0000256" key="9">
    <source>
        <dbReference type="ARBA" id="ARBA00022833"/>
    </source>
</evidence>
<reference evidence="16" key="1">
    <citation type="submission" date="2019-11" db="UniProtKB">
        <authorList>
            <consortium name="WormBaseParasite"/>
        </authorList>
    </citation>
    <scope>IDENTIFICATION</scope>
    <source>
        <strain evidence="16">Puerto Rican</strain>
    </source>
</reference>
<dbReference type="Pfam" id="PF03901">
    <property type="entry name" value="Glyco_transf_22"/>
    <property type="match status" value="1"/>
</dbReference>
<dbReference type="SUPFAM" id="SSF57667">
    <property type="entry name" value="beta-beta-alpha zinc fingers"/>
    <property type="match status" value="2"/>
</dbReference>
<dbReference type="InterPro" id="IPR036236">
    <property type="entry name" value="Znf_C2H2_sf"/>
</dbReference>
<feature type="transmembrane region" description="Helical" evidence="13">
    <location>
        <begin position="1253"/>
        <end position="1278"/>
    </location>
</feature>
<evidence type="ECO:0000256" key="3">
    <source>
        <dbReference type="ARBA" id="ARBA00022679"/>
    </source>
</evidence>
<dbReference type="EC" id="2.4.1.-" evidence="13"/>
<evidence type="ECO:0000256" key="4">
    <source>
        <dbReference type="ARBA" id="ARBA00022692"/>
    </source>
</evidence>
<keyword evidence="8 13" id="KW-0256">Endoplasmic reticulum</keyword>
<dbReference type="WBParaSite" id="Smp_304800.3">
    <property type="protein sequence ID" value="Smp_304800.3"/>
    <property type="gene ID" value="Smp_304800"/>
</dbReference>
<keyword evidence="5" id="KW-0479">Metal-binding</keyword>
<keyword evidence="7 12" id="KW-0863">Zinc-finger</keyword>
<evidence type="ECO:0000313" key="16">
    <source>
        <dbReference type="WBParaSite" id="Smp_304800.3"/>
    </source>
</evidence>
<dbReference type="PROSITE" id="PS00028">
    <property type="entry name" value="ZINC_FINGER_C2H2_1"/>
    <property type="match status" value="5"/>
</dbReference>
<dbReference type="GO" id="GO:0008270">
    <property type="term" value="F:zinc ion binding"/>
    <property type="evidence" value="ECO:0007669"/>
    <property type="project" value="UniProtKB-KW"/>
</dbReference>
<dbReference type="PANTHER" id="PTHR22760:SF4">
    <property type="entry name" value="GPI MANNOSYLTRANSFERASE 3"/>
    <property type="match status" value="1"/>
</dbReference>
<dbReference type="Gene3D" id="3.30.160.60">
    <property type="entry name" value="Classic Zinc Finger"/>
    <property type="match status" value="3"/>
</dbReference>
<feature type="domain" description="C2H2-type" evidence="15">
    <location>
        <begin position="503"/>
        <end position="530"/>
    </location>
</feature>
<dbReference type="FunFam" id="3.30.160.60:FF:000358">
    <property type="entry name" value="zinc finger protein 24"/>
    <property type="match status" value="1"/>
</dbReference>
<feature type="transmembrane region" description="Helical" evidence="13">
    <location>
        <begin position="1314"/>
        <end position="1332"/>
    </location>
</feature>
<dbReference type="SMART" id="SM00355">
    <property type="entry name" value="ZnF_C2H2"/>
    <property type="match status" value="7"/>
</dbReference>
<dbReference type="NCBIfam" id="TIGR00449">
    <property type="entry name" value="tgt_general"/>
    <property type="match status" value="1"/>
</dbReference>
<keyword evidence="9" id="KW-0862">Zinc</keyword>
<comment type="similarity">
    <text evidence="13">Belongs to the glycosyltransferase 22 family.</text>
</comment>
<dbReference type="Gene3D" id="3.20.20.105">
    <property type="entry name" value="Queuine tRNA-ribosyltransferase-like"/>
    <property type="match status" value="1"/>
</dbReference>
<keyword evidence="3" id="KW-0808">Transferase</keyword>
<evidence type="ECO:0000256" key="7">
    <source>
        <dbReference type="ARBA" id="ARBA00022771"/>
    </source>
</evidence>
<dbReference type="InterPro" id="IPR002616">
    <property type="entry name" value="tRNA_ribo_trans-like"/>
</dbReference>
<feature type="transmembrane region" description="Helical" evidence="13">
    <location>
        <begin position="1451"/>
        <end position="1471"/>
    </location>
</feature>
<feature type="transmembrane region" description="Helical" evidence="13">
    <location>
        <begin position="1376"/>
        <end position="1395"/>
    </location>
</feature>
<dbReference type="STRING" id="6183.A0A5K4F5L2"/>
<dbReference type="GO" id="GO:0006400">
    <property type="term" value="P:tRNA modification"/>
    <property type="evidence" value="ECO:0007669"/>
    <property type="project" value="InterPro"/>
</dbReference>
<dbReference type="FunFam" id="3.30.160.60:FF:000065">
    <property type="entry name" value="B-cell CLL/lymphoma 6, member B"/>
    <property type="match status" value="1"/>
</dbReference>
<accession>A0A5K4F5L2</accession>
<sequence>MPISDSTFCVNSQHKLLTVYTDSAPNSLSELNCPNVLDSLGTFDHEGTSNRTSNAEAVGNSFVTFEVSETETCASNLSDDFQTAPEYSLHTEVYVPATFPSTLCRYTNQTNTDSYGDIVSQNLMWLAEEAVHAPLDVMTELPQDTNLMSDVHPNYKADSTLESHFYVTLPPHSEISGASQPFYSLQDESITSNNGRSEQIHMCVDSTVQTFSSELEVTSDLVRVSGFTSESKDNIIPWPNSSESCFYNSHYFKGVPNFSMNSSLCIHTMEPREASGENYVNGFTVYQGPSSSNELLDQTFEYPVCDFFPTDGHNYNSYDHSKPSYYNSFSEGFSSAVVYPDWDPNSYESEQHDCYSESIFISGFPDSVTQDNAYVSTYLIPNQNCDSRLKQSNSYPDATVHVPFCTAYETNANSFQSNNSVQCTHAFELPSATFLTDTDQQSTRNVSSVYTPAVVYPCSNTKSESLPNNTEYSSVGNVPAKCVPVIPPIISENNNTVSKKSKWICTHCSLSFTRPSHLVDHLRIHTGERPYKCILCGRQFTQASNLRRHLSSHRAWPPVSSVTTTASNGHHDSEMVPKNTEVVTNSTSCRHVSPKTWICRFCDQRFETYIQLRAHIVHHKDKQVYACVFSDCNSSFSSPNGLLNHLLEKHRGNRSDKLACHTCDQKFHDFLHLVRHLLPRRNGSNSGCPLLYIRSRKKESKLLKRNRKVISHHRSTSAQDGERSSKSSTEYSSTANYSDPTFRLLPLQRFKKDDSLFGFKCPFCVKICKSLKHIHTHLSETHSSLMNLSVFKSTLSKKTANDDTINVVSLLHNTDSSFSGGDSSKTALFLLQLEKCMLSHGNHIESNKNASPKIFVCKFCGKSFQKQKFFSDHELMCQQMPRLSVQASSALQFDILFECSQTRARCCNLWLPHCPSGPVETPVFMPVGTQGAMKGITVGQLEQLDCRILLGNTYHLGHRPGPEVLRKAGGLHKFMSWPRAILTDSGGFQMVSLNKLSEVTEEGVRFTSPHNHTEMLLTPEESVGNFQNALGSDIVMQLDHVVHVLTDDKSMKKAMERSVRWLDSNIFHCMEVIFRNSSRLFVCLLLFRFFNALLIQTSYVPDEYWQSIEVAHKWVFGYGALTWEWEPKIALRSPVHPLLISFIYKVIATLGADSQWMIMKSPQILHGFFAAIADFHLYKLINQLSGFEIAKWTLFHHVCNWFTIYCAPRSLSNCIEWCLCIIGLSYYPWNVICHTDQQFIQLTASNYHNRPKWFIFIAVVSVLIRPTALIIWFPLCFWHIWRKCMIASTLDKDNKHDLKEYQEHSRTKWFVNHLIYQIGIYLSIIVPCFAFSCVLDRWTFNQWIINQWNFIKFNLFSGGSRFYAVQPWHWYLSQGFLAMLLTQTPLVVTFIVMYFKYGPGFVRDLTEERKKIDYSNNSSNQMFRDPCGLCIIVMIWIIICYSFLPHKEFRFIFPSIPLAMYFSGIISVWFVRYGLKLKILHSQITRRQYFGVIHNFDACSIGTIYMFSASTWWT</sequence>
<keyword evidence="2 13" id="KW-0328">Glycosyltransferase</keyword>
<evidence type="ECO:0000256" key="12">
    <source>
        <dbReference type="PROSITE-ProRule" id="PRU00042"/>
    </source>
</evidence>
<feature type="region of interest" description="Disordered" evidence="14">
    <location>
        <begin position="703"/>
        <end position="736"/>
    </location>
</feature>
<dbReference type="ExpressionAtlas" id="A0A5K4F5L2">
    <property type="expression patterns" value="baseline and differential"/>
</dbReference>
<name>A0A5K4F5L2_SCHMA</name>
<keyword evidence="11 13" id="KW-0472">Membrane</keyword>
<dbReference type="PROSITE" id="PS50157">
    <property type="entry name" value="ZINC_FINGER_C2H2_2"/>
    <property type="match status" value="3"/>
</dbReference>
<evidence type="ECO:0000259" key="15">
    <source>
        <dbReference type="PROSITE" id="PS50157"/>
    </source>
</evidence>
<evidence type="ECO:0000256" key="1">
    <source>
        <dbReference type="ARBA" id="ARBA00004477"/>
    </source>
</evidence>
<evidence type="ECO:0000256" key="5">
    <source>
        <dbReference type="ARBA" id="ARBA00022723"/>
    </source>
</evidence>
<keyword evidence="4 13" id="KW-0812">Transmembrane</keyword>
<dbReference type="InterPro" id="IPR013087">
    <property type="entry name" value="Znf_C2H2_type"/>
</dbReference>
<evidence type="ECO:0000256" key="2">
    <source>
        <dbReference type="ARBA" id="ARBA00022676"/>
    </source>
</evidence>
<feature type="domain" description="C2H2-type" evidence="15">
    <location>
        <begin position="531"/>
        <end position="558"/>
    </location>
</feature>
<dbReference type="Pfam" id="PF01702">
    <property type="entry name" value="TGT"/>
    <property type="match status" value="1"/>
</dbReference>
<dbReference type="InParanoid" id="A0A5K4F5L2"/>
<keyword evidence="10 13" id="KW-1133">Transmembrane helix</keyword>